<dbReference type="STRING" id="1618574.UT24_C0011G0043"/>
<dbReference type="Proteomes" id="UP000033881">
    <property type="component" value="Unassembled WGS sequence"/>
</dbReference>
<accession>A0A0G0PR32</accession>
<dbReference type="EMBL" id="LBWB01000011">
    <property type="protein sequence ID" value="KKR00590.1"/>
    <property type="molecule type" value="Genomic_DNA"/>
</dbReference>
<evidence type="ECO:0000313" key="2">
    <source>
        <dbReference type="Proteomes" id="UP000033881"/>
    </source>
</evidence>
<organism evidence="1 2">
    <name type="scientific">Candidatus Woesebacteria bacterium GW2011_GWB1_39_12</name>
    <dbReference type="NCBI Taxonomy" id="1618574"/>
    <lineage>
        <taxon>Bacteria</taxon>
        <taxon>Candidatus Woeseibacteriota</taxon>
    </lineage>
</organism>
<dbReference type="AlphaFoldDB" id="A0A0G0PR32"/>
<sequence>MLIPEEVIISIDEVYRLTDSKTGDCNRFEVAQDDYHWTGHWILTLVEMDTGRYFKLKDFVNFDDENDTYDVLFAEAKQTKNRRGETCYIPIEEGDK</sequence>
<reference evidence="1 2" key="1">
    <citation type="journal article" date="2015" name="Nature">
        <title>rRNA introns, odd ribosomes, and small enigmatic genomes across a large radiation of phyla.</title>
        <authorList>
            <person name="Brown C.T."/>
            <person name="Hug L.A."/>
            <person name="Thomas B.C."/>
            <person name="Sharon I."/>
            <person name="Castelle C.J."/>
            <person name="Singh A."/>
            <person name="Wilkins M.J."/>
            <person name="Williams K.H."/>
            <person name="Banfield J.F."/>
        </authorList>
    </citation>
    <scope>NUCLEOTIDE SEQUENCE [LARGE SCALE GENOMIC DNA]</scope>
</reference>
<proteinExistence type="predicted"/>
<comment type="caution">
    <text evidence="1">The sequence shown here is derived from an EMBL/GenBank/DDBJ whole genome shotgun (WGS) entry which is preliminary data.</text>
</comment>
<gene>
    <name evidence="1" type="ORF">UT24_C0011G0043</name>
</gene>
<evidence type="ECO:0000313" key="1">
    <source>
        <dbReference type="EMBL" id="KKR00590.1"/>
    </source>
</evidence>
<protein>
    <submittedName>
        <fullName evidence="1">Uncharacterized protein</fullName>
    </submittedName>
</protein>
<name>A0A0G0PR32_9BACT</name>